<accession>C0PKR6</accession>
<name>C0PKR6_MAIZE</name>
<dbReference type="Gramene" id="Zm00001eb405100_T001">
    <property type="protein sequence ID" value="Zm00001eb405100_P001"/>
    <property type="gene ID" value="Zm00001eb405100"/>
</dbReference>
<proteinExistence type="evidence at transcript level"/>
<protein>
    <submittedName>
        <fullName evidence="1 2">Uncharacterized protein</fullName>
    </submittedName>
</protein>
<organism evidence="1">
    <name type="scientific">Zea mays</name>
    <name type="common">Maize</name>
    <dbReference type="NCBI Taxonomy" id="4577"/>
    <lineage>
        <taxon>Eukaryota</taxon>
        <taxon>Viridiplantae</taxon>
        <taxon>Streptophyta</taxon>
        <taxon>Embryophyta</taxon>
        <taxon>Tracheophyta</taxon>
        <taxon>Spermatophyta</taxon>
        <taxon>Magnoliopsida</taxon>
        <taxon>Liliopsida</taxon>
        <taxon>Poales</taxon>
        <taxon>Poaceae</taxon>
        <taxon>PACMAD clade</taxon>
        <taxon>Panicoideae</taxon>
        <taxon>Andropogonodae</taxon>
        <taxon>Andropogoneae</taxon>
        <taxon>Tripsacinae</taxon>
        <taxon>Zea</taxon>
    </lineage>
</organism>
<dbReference type="EMBL" id="BT068885">
    <property type="protein sequence ID" value="ACN35782.1"/>
    <property type="molecule type" value="mRNA"/>
</dbReference>
<dbReference type="Proteomes" id="UP000007305">
    <property type="component" value="Chromosome 10"/>
</dbReference>
<gene>
    <name evidence="2" type="primary">LOC107228384</name>
</gene>
<evidence type="ECO:0000313" key="1">
    <source>
        <dbReference type="EMBL" id="ACN35782.1"/>
    </source>
</evidence>
<sequence length="577" mass="64078">MRCDAISASIIWLRRRPPGGDGVERLAVPAEEEGLPAGVVRHLVRGVVPAAAPPAALQQLPRLHHAVVAKPDALHPGGLHPARPPRQPLVPLLALRALPRHHAADLLPEHQPLGARPLPRAPVRLRRRRALQAVEQRRVVVERLLEPLHERGRVVVRLRLRHHHDLGRQRPHRAQEAPQLRRLFPLLLLPRHRRRLRRDREHRRVVRAQLQPRVELPLQQLAEAAGAGARDDLHRGEAAAARDVHVPAAPAAAGVVGRQEAVQLPHHADGQRLAGAHAEEVPQRVRVQVLQPGLHGAELERDVERLGLPGEHAGHAGQELLGVVHGRDAEVRGPPAAAAEGVEQRDPLHRVGGGAGEVDDVHEPLPLHGLQDGVVGGEVGQLHEGQHVEEVAPRGGHQVRLRGAARPRGQQRPRQAWHQVEQLPRQRVGEDGGEALQRVRRVQRRQLRDLLKVEVGAVEGARRHLRRALVQQADEAQALLVVAQLLHPRRPVRVRRRRAQRRRRRRRGRRQRVLLEHVHVGCFGRAGACGQLMDRRCCCAGYEGTARHCWAWTLDLGVATNVLASLQGSRVHTFRGG</sequence>
<dbReference type="AlphaFoldDB" id="C0PKR6"/>
<evidence type="ECO:0000313" key="2">
    <source>
        <dbReference type="EnsemblPlants" id="Zm00001eb405100_P001"/>
    </source>
</evidence>
<dbReference type="EnsemblPlants" id="Zm00001eb405100_T001">
    <property type="protein sequence ID" value="Zm00001eb405100_P001"/>
    <property type="gene ID" value="Zm00001eb405100"/>
</dbReference>
<reference evidence="2" key="4">
    <citation type="submission" date="2021-05" db="UniProtKB">
        <authorList>
            <consortium name="EnsemblPlants"/>
        </authorList>
    </citation>
    <scope>IDENTIFICATION</scope>
    <source>
        <strain evidence="2">cv. B73</strain>
    </source>
</reference>
<keyword evidence="3" id="KW-1185">Reference proteome</keyword>
<evidence type="ECO:0000313" key="3">
    <source>
        <dbReference type="Proteomes" id="UP000007305"/>
    </source>
</evidence>
<dbReference type="FunCoup" id="C0PKR6">
    <property type="interactions" value="473"/>
</dbReference>
<reference evidence="2" key="3">
    <citation type="submission" date="2019-07" db="EMBL/GenBank/DDBJ databases">
        <authorList>
            <person name="Seetharam A."/>
            <person name="Woodhouse M."/>
            <person name="Cannon E."/>
        </authorList>
    </citation>
    <scope>NUCLEOTIDE SEQUENCE [LARGE SCALE GENOMIC DNA]</scope>
    <source>
        <strain evidence="2">cv. B73</strain>
    </source>
</reference>
<reference evidence="3" key="2">
    <citation type="journal article" date="2009" name="Science">
        <title>The B73 maize genome: complexity, diversity, and dynamics.</title>
        <authorList>
            <person name="Schnable P.S."/>
            <person name="Ware D."/>
            <person name="Fulton R.S."/>
            <person name="Stein J.C."/>
            <person name="Wei F."/>
            <person name="Pasternak S."/>
            <person name="Liang C."/>
            <person name="Zhang J."/>
            <person name="Fulton L."/>
            <person name="Graves T.A."/>
            <person name="Minx P."/>
            <person name="Reily A.D."/>
            <person name="Courtney L."/>
            <person name="Kruchowski S.S."/>
            <person name="Tomlinson C."/>
            <person name="Strong C."/>
            <person name="Delehaunty K."/>
            <person name="Fronick C."/>
            <person name="Courtney B."/>
            <person name="Rock S.M."/>
            <person name="Belter E."/>
            <person name="Du F."/>
            <person name="Kim K."/>
            <person name="Abbott R.M."/>
            <person name="Cotton M."/>
            <person name="Levy A."/>
            <person name="Marchetto P."/>
            <person name="Ochoa K."/>
            <person name="Jackson S.M."/>
            <person name="Gillam B."/>
            <person name="Chen W."/>
            <person name="Yan L."/>
            <person name="Higginbotham J."/>
            <person name="Cardenas M."/>
            <person name="Waligorski J."/>
            <person name="Applebaum E."/>
            <person name="Phelps L."/>
            <person name="Falcone J."/>
            <person name="Kanchi K."/>
            <person name="Thane T."/>
            <person name="Scimone A."/>
            <person name="Thane N."/>
            <person name="Henke J."/>
            <person name="Wang T."/>
            <person name="Ruppert J."/>
            <person name="Shah N."/>
            <person name="Rotter K."/>
            <person name="Hodges J."/>
            <person name="Ingenthron E."/>
            <person name="Cordes M."/>
            <person name="Kohlberg S."/>
            <person name="Sgro J."/>
            <person name="Delgado B."/>
            <person name="Mead K."/>
            <person name="Chinwalla A."/>
            <person name="Leonard S."/>
            <person name="Crouse K."/>
            <person name="Collura K."/>
            <person name="Kudrna D."/>
            <person name="Currie J."/>
            <person name="He R."/>
            <person name="Angelova A."/>
            <person name="Rajasekar S."/>
            <person name="Mueller T."/>
            <person name="Lomeli R."/>
            <person name="Scara G."/>
            <person name="Ko A."/>
            <person name="Delaney K."/>
            <person name="Wissotski M."/>
            <person name="Lopez G."/>
            <person name="Campos D."/>
            <person name="Braidotti M."/>
            <person name="Ashley E."/>
            <person name="Golser W."/>
            <person name="Kim H."/>
            <person name="Lee S."/>
            <person name="Lin J."/>
            <person name="Dujmic Z."/>
            <person name="Kim W."/>
            <person name="Talag J."/>
            <person name="Zuccolo A."/>
            <person name="Fan C."/>
            <person name="Sebastian A."/>
            <person name="Kramer M."/>
            <person name="Spiegel L."/>
            <person name="Nascimento L."/>
            <person name="Zutavern T."/>
            <person name="Miller B."/>
            <person name="Ambroise C."/>
            <person name="Muller S."/>
            <person name="Spooner W."/>
            <person name="Narechania A."/>
            <person name="Ren L."/>
            <person name="Wei S."/>
            <person name="Kumari S."/>
            <person name="Faga B."/>
            <person name="Levy M.J."/>
            <person name="McMahan L."/>
            <person name="Van Buren P."/>
            <person name="Vaughn M.W."/>
            <person name="Ying K."/>
            <person name="Yeh C.-T."/>
            <person name="Emrich S.J."/>
            <person name="Jia Y."/>
            <person name="Kalyanaraman A."/>
            <person name="Hsia A.-P."/>
            <person name="Barbazuk W.B."/>
            <person name="Baucom R.S."/>
            <person name="Brutnell T.P."/>
            <person name="Carpita N.C."/>
            <person name="Chaparro C."/>
            <person name="Chia J.-M."/>
            <person name="Deragon J.-M."/>
            <person name="Estill J.C."/>
            <person name="Fu Y."/>
            <person name="Jeddeloh J.A."/>
            <person name="Han Y."/>
            <person name="Lee H."/>
            <person name="Li P."/>
            <person name="Lisch D.R."/>
            <person name="Liu S."/>
            <person name="Liu Z."/>
            <person name="Nagel D.H."/>
            <person name="McCann M.C."/>
            <person name="SanMiguel P."/>
            <person name="Myers A.M."/>
            <person name="Nettleton D."/>
            <person name="Nguyen J."/>
            <person name="Penning B.W."/>
            <person name="Ponnala L."/>
            <person name="Schneider K.L."/>
            <person name="Schwartz D.C."/>
            <person name="Sharma A."/>
            <person name="Soderlund C."/>
            <person name="Springer N.M."/>
            <person name="Sun Q."/>
            <person name="Wang H."/>
            <person name="Waterman M."/>
            <person name="Westerman R."/>
            <person name="Wolfgruber T.K."/>
            <person name="Yang L."/>
            <person name="Yu Y."/>
            <person name="Zhang L."/>
            <person name="Zhou S."/>
            <person name="Zhu Q."/>
            <person name="Bennetzen J.L."/>
            <person name="Dawe R.K."/>
            <person name="Jiang J."/>
            <person name="Jiang N."/>
            <person name="Presting G.G."/>
            <person name="Wessler S.R."/>
            <person name="Aluru S."/>
            <person name="Martienssen R.A."/>
            <person name="Clifton S.W."/>
            <person name="McCombie W.R."/>
            <person name="Wing R.A."/>
            <person name="Wilson R.K."/>
        </authorList>
    </citation>
    <scope>NUCLEOTIDE SEQUENCE [LARGE SCALE GENOMIC DNA]</scope>
    <source>
        <strain evidence="3">cv. B73</strain>
    </source>
</reference>
<reference evidence="1" key="1">
    <citation type="journal article" date="2009" name="PLoS Genet.">
        <title>Sequencing, mapping, and analysis of 27,455 maize full-length cDNAs.</title>
        <authorList>
            <person name="Soderlund C."/>
            <person name="Descour A."/>
            <person name="Kudrna D."/>
            <person name="Bomhoff M."/>
            <person name="Boyd L."/>
            <person name="Currie J."/>
            <person name="Angelova A."/>
            <person name="Collura K."/>
            <person name="Wissotski M."/>
            <person name="Ashley E."/>
            <person name="Morrow D."/>
            <person name="Fernandes J."/>
            <person name="Walbot V."/>
            <person name="Yu Y."/>
        </authorList>
    </citation>
    <scope>NUCLEOTIDE SEQUENCE</scope>
    <source>
        <strain evidence="1">B73</strain>
    </source>
</reference>